<dbReference type="InterPro" id="IPR000182">
    <property type="entry name" value="GNAT_dom"/>
</dbReference>
<gene>
    <name evidence="2" type="ORF">ACCQ42_08745</name>
</gene>
<evidence type="ECO:0000259" key="1">
    <source>
        <dbReference type="PROSITE" id="PS51186"/>
    </source>
</evidence>
<protein>
    <submittedName>
        <fullName evidence="2">GNAT family N-acetyltransferase</fullName>
    </submittedName>
</protein>
<sequence>MRRAEIKDINKIEYIIENAKKALKEDGIDQWQIGSMNRDFLCNQIIKGKSYVYEDKGDLMAYAYLSDDKEAAYEDLEDNFKGENYITIHTFAVDVESREKGLGSRFMMEILKYGVNQNLDSLRIDTHQDNFRMRSLLNKFGFKEIGKISIDEEGKKKPRIAYELIL</sequence>
<comment type="caution">
    <text evidence="2">The sequence shown here is derived from an EMBL/GenBank/DDBJ whole genome shotgun (WGS) entry which is preliminary data.</text>
</comment>
<name>A0ABW9MEU2_9FIRM</name>
<dbReference type="RefSeq" id="WP_410035954.1">
    <property type="nucleotide sequence ID" value="NZ_JBGMEF010000038.1"/>
</dbReference>
<dbReference type="Pfam" id="PF00583">
    <property type="entry name" value="Acetyltransf_1"/>
    <property type="match status" value="1"/>
</dbReference>
<dbReference type="EMBL" id="JBGMEF010000038">
    <property type="protein sequence ID" value="MFO3667856.1"/>
    <property type="molecule type" value="Genomic_DNA"/>
</dbReference>
<dbReference type="Gene3D" id="3.40.630.30">
    <property type="match status" value="1"/>
</dbReference>
<accession>A0ABW9MEU2</accession>
<reference evidence="2 3" key="1">
    <citation type="journal article" date="2025" name="Anaerobe">
        <title>Description of Anaerococcus kampingiae sp. nov., Anaerococcus groningensis sp. nov., Anaerococcus martiniensis sp. nov., and Anaerococcus cruorum sp. nov., isolated from human clinical specimens.</title>
        <authorList>
            <person name="Boiten K.E."/>
            <person name="Meijer J."/>
            <person name="van Wezel E.M."/>
            <person name="Veloo A.C.M."/>
        </authorList>
    </citation>
    <scope>NUCLEOTIDE SEQUENCE [LARGE SCALE GENOMIC DNA]</scope>
    <source>
        <strain evidence="2 3">ENR0874</strain>
    </source>
</reference>
<organism evidence="2 3">
    <name type="scientific">Anaerococcus kampingae</name>
    <dbReference type="NCBI Taxonomy" id="3115614"/>
    <lineage>
        <taxon>Bacteria</taxon>
        <taxon>Bacillati</taxon>
        <taxon>Bacillota</taxon>
        <taxon>Tissierellia</taxon>
        <taxon>Tissierellales</taxon>
        <taxon>Peptoniphilaceae</taxon>
        <taxon>Anaerococcus</taxon>
    </lineage>
</organism>
<keyword evidence="3" id="KW-1185">Reference proteome</keyword>
<evidence type="ECO:0000313" key="2">
    <source>
        <dbReference type="EMBL" id="MFO3667856.1"/>
    </source>
</evidence>
<dbReference type="PROSITE" id="PS51186">
    <property type="entry name" value="GNAT"/>
    <property type="match status" value="1"/>
</dbReference>
<dbReference type="InterPro" id="IPR016181">
    <property type="entry name" value="Acyl_CoA_acyltransferase"/>
</dbReference>
<dbReference type="Proteomes" id="UP001637994">
    <property type="component" value="Unassembled WGS sequence"/>
</dbReference>
<dbReference type="CDD" id="cd04301">
    <property type="entry name" value="NAT_SF"/>
    <property type="match status" value="1"/>
</dbReference>
<evidence type="ECO:0000313" key="3">
    <source>
        <dbReference type="Proteomes" id="UP001637994"/>
    </source>
</evidence>
<feature type="domain" description="N-acetyltransferase" evidence="1">
    <location>
        <begin position="1"/>
        <end position="166"/>
    </location>
</feature>
<dbReference type="SUPFAM" id="SSF55729">
    <property type="entry name" value="Acyl-CoA N-acyltransferases (Nat)"/>
    <property type="match status" value="1"/>
</dbReference>
<proteinExistence type="predicted"/>